<dbReference type="RefSeq" id="WP_151000492.1">
    <property type="nucleotide sequence ID" value="NZ_BPQY01000340.1"/>
</dbReference>
<organism evidence="1 2">
    <name type="scientific">Methylobacterium soli</name>
    <dbReference type="NCBI Taxonomy" id="553447"/>
    <lineage>
        <taxon>Bacteria</taxon>
        <taxon>Pseudomonadati</taxon>
        <taxon>Pseudomonadota</taxon>
        <taxon>Alphaproteobacteria</taxon>
        <taxon>Hyphomicrobiales</taxon>
        <taxon>Methylobacteriaceae</taxon>
        <taxon>Methylobacterium</taxon>
    </lineage>
</organism>
<dbReference type="Proteomes" id="UP000474159">
    <property type="component" value="Unassembled WGS sequence"/>
</dbReference>
<sequence>MSDDRRVRCDETGAKALSQAGFAFKKDDRARMARNITADFQHPRSISASERTRAMALIVRAMDASTQFDPGRL</sequence>
<reference evidence="1 2" key="1">
    <citation type="submission" date="2019-09" db="EMBL/GenBank/DDBJ databases">
        <title>YIM 48816 draft genome.</title>
        <authorList>
            <person name="Jiang L."/>
        </authorList>
    </citation>
    <scope>NUCLEOTIDE SEQUENCE [LARGE SCALE GENOMIC DNA]</scope>
    <source>
        <strain evidence="1 2">YIM 48816</strain>
    </source>
</reference>
<accession>A0A6L3SY79</accession>
<evidence type="ECO:0000313" key="2">
    <source>
        <dbReference type="Proteomes" id="UP000474159"/>
    </source>
</evidence>
<protein>
    <submittedName>
        <fullName evidence="1">Uncharacterized protein</fullName>
    </submittedName>
</protein>
<name>A0A6L3SY79_9HYPH</name>
<keyword evidence="2" id="KW-1185">Reference proteome</keyword>
<dbReference type="AlphaFoldDB" id="A0A6L3SY79"/>
<evidence type="ECO:0000313" key="1">
    <source>
        <dbReference type="EMBL" id="KAB1078959.1"/>
    </source>
</evidence>
<gene>
    <name evidence="1" type="ORF">F6X53_13240</name>
</gene>
<comment type="caution">
    <text evidence="1">The sequence shown here is derived from an EMBL/GenBank/DDBJ whole genome shotgun (WGS) entry which is preliminary data.</text>
</comment>
<proteinExistence type="predicted"/>
<dbReference type="EMBL" id="VZZK01000011">
    <property type="protein sequence ID" value="KAB1078959.1"/>
    <property type="molecule type" value="Genomic_DNA"/>
</dbReference>